<organism evidence="1 2">
    <name type="scientific">Armillaria solidipes</name>
    <dbReference type="NCBI Taxonomy" id="1076256"/>
    <lineage>
        <taxon>Eukaryota</taxon>
        <taxon>Fungi</taxon>
        <taxon>Dikarya</taxon>
        <taxon>Basidiomycota</taxon>
        <taxon>Agaricomycotina</taxon>
        <taxon>Agaricomycetes</taxon>
        <taxon>Agaricomycetidae</taxon>
        <taxon>Agaricales</taxon>
        <taxon>Marasmiineae</taxon>
        <taxon>Physalacriaceae</taxon>
        <taxon>Armillaria</taxon>
    </lineage>
</organism>
<dbReference type="EMBL" id="KZ293440">
    <property type="protein sequence ID" value="PBK66602.1"/>
    <property type="molecule type" value="Genomic_DNA"/>
</dbReference>
<protein>
    <submittedName>
        <fullName evidence="1">Uncharacterized protein</fullName>
    </submittedName>
</protein>
<proteinExistence type="predicted"/>
<accession>A0A2H3BHU0</accession>
<dbReference type="Proteomes" id="UP000218334">
    <property type="component" value="Unassembled WGS sequence"/>
</dbReference>
<gene>
    <name evidence="1" type="ORF">ARMSODRAFT_351783</name>
</gene>
<dbReference type="AlphaFoldDB" id="A0A2H3BHU0"/>
<sequence length="132" mass="14899">MSLMNHGSVCQGIPGRQRLTYSDISTRAVIDMDPPLIQLPSFDSIICITEVTFILLKSSSRRSYNIGDACSPKSMYRLADKASHEDLKKHAFDNLCSQFRPKNVITEIFSKFTPDYPEISGMEMKSLARPLH</sequence>
<evidence type="ECO:0000313" key="2">
    <source>
        <dbReference type="Proteomes" id="UP000218334"/>
    </source>
</evidence>
<name>A0A2H3BHU0_9AGAR</name>
<keyword evidence="2" id="KW-1185">Reference proteome</keyword>
<reference evidence="2" key="1">
    <citation type="journal article" date="2017" name="Nat. Ecol. Evol.">
        <title>Genome expansion and lineage-specific genetic innovations in the forest pathogenic fungi Armillaria.</title>
        <authorList>
            <person name="Sipos G."/>
            <person name="Prasanna A.N."/>
            <person name="Walter M.C."/>
            <person name="O'Connor E."/>
            <person name="Balint B."/>
            <person name="Krizsan K."/>
            <person name="Kiss B."/>
            <person name="Hess J."/>
            <person name="Varga T."/>
            <person name="Slot J."/>
            <person name="Riley R."/>
            <person name="Boka B."/>
            <person name="Rigling D."/>
            <person name="Barry K."/>
            <person name="Lee J."/>
            <person name="Mihaltcheva S."/>
            <person name="LaButti K."/>
            <person name="Lipzen A."/>
            <person name="Waldron R."/>
            <person name="Moloney N.M."/>
            <person name="Sperisen C."/>
            <person name="Kredics L."/>
            <person name="Vagvoelgyi C."/>
            <person name="Patrignani A."/>
            <person name="Fitzpatrick D."/>
            <person name="Nagy I."/>
            <person name="Doyle S."/>
            <person name="Anderson J.B."/>
            <person name="Grigoriev I.V."/>
            <person name="Gueldener U."/>
            <person name="Muensterkoetter M."/>
            <person name="Nagy L.G."/>
        </authorList>
    </citation>
    <scope>NUCLEOTIDE SEQUENCE [LARGE SCALE GENOMIC DNA]</scope>
    <source>
        <strain evidence="2">28-4</strain>
    </source>
</reference>
<evidence type="ECO:0000313" key="1">
    <source>
        <dbReference type="EMBL" id="PBK66602.1"/>
    </source>
</evidence>